<dbReference type="AlphaFoldDB" id="A0A1X6P2I2"/>
<sequence length="587" mass="62431">MAAFLVSFVLLSRSYVRSQAAPVVQVTLTREAVLDLPVVIICPDWREVPHFSRQPSAAYPGHPILAVRAFSNWEAGRIYAWPNLLDANVVEMIHVGGSAAAAPFPNCSARLNAMSVARVSAAYDGLNGLTPVRGLDPGADDRCRVCVRVGRSPTVPLTAAALSSGSPTGVSVSLTTSDAFQYCVDGRRRSADVSQTVFSRLLAAMGEKILQHRAALIERGTIRVSPDFNLTERFSSGDLRWFTYSRDPRDNDEARGSADLNLTGLIGFHCNVYFFSGYFYPSDDPPGSVAYRLNRRGLWEPIGTGSVFVIRGADTFVGISEASPLDVLAPYPTRNELNAARRDLAQGRTSPSQVLAGGGGGTPTPAPANATVAAGAGVVAAGDATGMANGGGGGGSGGGGGAVGAAAAVSPPPTPTPPPLTPEQRALQVRALEQFLNRSALHMLVYTQAAVETTPSGNDLSRAREVALVGQGERFLRLGLSQSIGYDGTPRFAAEELARSELSLPRLRFFEAGAFSEWLFDVRYTSFVTATASEAPAVSTSQYVADVANYFGAFTGLSTFTLLIVPANLLAAWVAGRWRDRRWWWQR</sequence>
<organism evidence="4 5">
    <name type="scientific">Porphyra umbilicalis</name>
    <name type="common">Purple laver</name>
    <name type="synonym">Red alga</name>
    <dbReference type="NCBI Taxonomy" id="2786"/>
    <lineage>
        <taxon>Eukaryota</taxon>
        <taxon>Rhodophyta</taxon>
        <taxon>Bangiophyceae</taxon>
        <taxon>Bangiales</taxon>
        <taxon>Bangiaceae</taxon>
        <taxon>Porphyra</taxon>
    </lineage>
</organism>
<dbReference type="Proteomes" id="UP000218209">
    <property type="component" value="Unassembled WGS sequence"/>
</dbReference>
<evidence type="ECO:0000256" key="3">
    <source>
        <dbReference type="SAM" id="SignalP"/>
    </source>
</evidence>
<keyword evidence="2" id="KW-0472">Membrane</keyword>
<feature type="transmembrane region" description="Helical" evidence="2">
    <location>
        <begin position="550"/>
        <end position="575"/>
    </location>
</feature>
<evidence type="ECO:0000313" key="5">
    <source>
        <dbReference type="Proteomes" id="UP000218209"/>
    </source>
</evidence>
<proteinExistence type="predicted"/>
<feature type="compositionally biased region" description="Pro residues" evidence="1">
    <location>
        <begin position="410"/>
        <end position="419"/>
    </location>
</feature>
<dbReference type="EMBL" id="KV918920">
    <property type="protein sequence ID" value="OSX75037.1"/>
    <property type="molecule type" value="Genomic_DNA"/>
</dbReference>
<keyword evidence="3" id="KW-0732">Signal</keyword>
<keyword evidence="5" id="KW-1185">Reference proteome</keyword>
<feature type="compositionally biased region" description="Gly residues" evidence="1">
    <location>
        <begin position="392"/>
        <end position="403"/>
    </location>
</feature>
<gene>
    <name evidence="4" type="ORF">BU14_0257s0007</name>
</gene>
<feature type="region of interest" description="Disordered" evidence="1">
    <location>
        <begin position="392"/>
        <end position="419"/>
    </location>
</feature>
<name>A0A1X6P2I2_PORUM</name>
<keyword evidence="2" id="KW-1133">Transmembrane helix</keyword>
<evidence type="ECO:0000313" key="4">
    <source>
        <dbReference type="EMBL" id="OSX75037.1"/>
    </source>
</evidence>
<protein>
    <submittedName>
        <fullName evidence="4">Uncharacterized protein</fullName>
    </submittedName>
</protein>
<evidence type="ECO:0000256" key="2">
    <source>
        <dbReference type="SAM" id="Phobius"/>
    </source>
</evidence>
<feature type="signal peptide" evidence="3">
    <location>
        <begin position="1"/>
        <end position="20"/>
    </location>
</feature>
<keyword evidence="2" id="KW-0812">Transmembrane</keyword>
<feature type="chain" id="PRO_5013118169" evidence="3">
    <location>
        <begin position="21"/>
        <end position="587"/>
    </location>
</feature>
<feature type="region of interest" description="Disordered" evidence="1">
    <location>
        <begin position="344"/>
        <end position="367"/>
    </location>
</feature>
<evidence type="ECO:0000256" key="1">
    <source>
        <dbReference type="SAM" id="MobiDB-lite"/>
    </source>
</evidence>
<reference evidence="4 5" key="1">
    <citation type="submission" date="2017-03" db="EMBL/GenBank/DDBJ databases">
        <title>WGS assembly of Porphyra umbilicalis.</title>
        <authorList>
            <person name="Brawley S.H."/>
            <person name="Blouin N.A."/>
            <person name="Ficko-Blean E."/>
            <person name="Wheeler G.L."/>
            <person name="Lohr M."/>
            <person name="Goodson H.V."/>
            <person name="Jenkins J.W."/>
            <person name="Blaby-Haas C.E."/>
            <person name="Helliwell K.E."/>
            <person name="Chan C."/>
            <person name="Marriage T."/>
            <person name="Bhattacharya D."/>
            <person name="Klein A.S."/>
            <person name="Badis Y."/>
            <person name="Brodie J."/>
            <person name="Cao Y."/>
            <person name="Collen J."/>
            <person name="Dittami S.M."/>
            <person name="Gachon C.M."/>
            <person name="Green B.R."/>
            <person name="Karpowicz S."/>
            <person name="Kim J.W."/>
            <person name="Kudahl U."/>
            <person name="Lin S."/>
            <person name="Michel G."/>
            <person name="Mittag M."/>
            <person name="Olson B.J."/>
            <person name="Pangilinan J."/>
            <person name="Peng Y."/>
            <person name="Qiu H."/>
            <person name="Shu S."/>
            <person name="Singer J.T."/>
            <person name="Smith A.G."/>
            <person name="Sprecher B.N."/>
            <person name="Wagner V."/>
            <person name="Wang W."/>
            <person name="Wang Z.-Y."/>
            <person name="Yan J."/>
            <person name="Yarish C."/>
            <person name="Zoeuner-Riek S."/>
            <person name="Zhuang Y."/>
            <person name="Zou Y."/>
            <person name="Lindquist E.A."/>
            <person name="Grimwood J."/>
            <person name="Barry K."/>
            <person name="Rokhsar D.S."/>
            <person name="Schmutz J."/>
            <person name="Stiller J.W."/>
            <person name="Grossman A.R."/>
            <person name="Prochnik S.E."/>
        </authorList>
    </citation>
    <scope>NUCLEOTIDE SEQUENCE [LARGE SCALE GENOMIC DNA]</scope>
    <source>
        <strain evidence="4">4086291</strain>
    </source>
</reference>
<dbReference type="OrthoDB" id="3540at2759"/>
<accession>A0A1X6P2I2</accession>